<dbReference type="InParanoid" id="B7Q712"/>
<evidence type="ECO:0000313" key="3">
    <source>
        <dbReference type="EnsemblMetazoa" id="ISCW021268-PA"/>
    </source>
</evidence>
<keyword evidence="4" id="KW-1185">Reference proteome</keyword>
<reference evidence="3" key="2">
    <citation type="submission" date="2020-05" db="UniProtKB">
        <authorList>
            <consortium name="EnsemblMetazoa"/>
        </authorList>
    </citation>
    <scope>IDENTIFICATION</scope>
    <source>
        <strain evidence="3">wikel</strain>
    </source>
</reference>
<dbReference type="EMBL" id="DS871103">
    <property type="protein sequence ID" value="EEC14634.1"/>
    <property type="molecule type" value="Genomic_DNA"/>
</dbReference>
<protein>
    <submittedName>
        <fullName evidence="2 3">Secreted protein, putative</fullName>
    </submittedName>
</protein>
<dbReference type="EnsemblMetazoa" id="ISCW021268-RA">
    <property type="protein sequence ID" value="ISCW021268-PA"/>
    <property type="gene ID" value="ISCW021268"/>
</dbReference>
<feature type="compositionally biased region" description="Low complexity" evidence="1">
    <location>
        <begin position="25"/>
        <end position="36"/>
    </location>
</feature>
<accession>B7Q712</accession>
<feature type="compositionally biased region" description="Low complexity" evidence="1">
    <location>
        <begin position="117"/>
        <end position="135"/>
    </location>
</feature>
<proteinExistence type="predicted"/>
<organism>
    <name type="scientific">Ixodes scapularis</name>
    <name type="common">Black-legged tick</name>
    <name type="synonym">Deer tick</name>
    <dbReference type="NCBI Taxonomy" id="6945"/>
    <lineage>
        <taxon>Eukaryota</taxon>
        <taxon>Metazoa</taxon>
        <taxon>Ecdysozoa</taxon>
        <taxon>Arthropoda</taxon>
        <taxon>Chelicerata</taxon>
        <taxon>Arachnida</taxon>
        <taxon>Acari</taxon>
        <taxon>Parasitiformes</taxon>
        <taxon>Ixodida</taxon>
        <taxon>Ixodoidea</taxon>
        <taxon>Ixodidae</taxon>
        <taxon>Ixodinae</taxon>
        <taxon>Ixodes</taxon>
    </lineage>
</organism>
<evidence type="ECO:0000313" key="2">
    <source>
        <dbReference type="EMBL" id="EEC14634.1"/>
    </source>
</evidence>
<dbReference type="VEuPathDB" id="VectorBase:ISCW021268"/>
<dbReference type="PaxDb" id="6945-B7Q712"/>
<feature type="compositionally biased region" description="Polar residues" evidence="1">
    <location>
        <begin position="94"/>
        <end position="112"/>
    </location>
</feature>
<feature type="region of interest" description="Disordered" evidence="1">
    <location>
        <begin position="1"/>
        <end position="153"/>
    </location>
</feature>
<dbReference type="STRING" id="6945.B7Q712"/>
<sequence>MPSQQASQQQQSPSPAMYGPPPSQPGSAGPQHSPYSPHVPPSPQQAPQASQTPPQRPPSQPSPATTPHPSTPHPYSSPAPLAAGGSHKMAAQPVSGSYQQQQPASMAYQTAGSPGFASQAAPSANPVASPSAYPATTTPSVPPSNQGYSQCSTAQGYPQGYGMPYGYPPGAAGGYPGAQGAYMSPYPQSTAGASGPVRYPGGYPAYGHYRAPQAPMSGQQAAAYGAYEQQGYPPGAYSQGQ</sequence>
<dbReference type="OrthoDB" id="10265171at2759"/>
<dbReference type="Proteomes" id="UP000001555">
    <property type="component" value="Unassembled WGS sequence"/>
</dbReference>
<dbReference type="VEuPathDB" id="VectorBase:ISCP_004883"/>
<name>B7Q712_IXOSC</name>
<dbReference type="EMBL" id="ABJB010122224">
    <property type="status" value="NOT_ANNOTATED_CDS"/>
    <property type="molecule type" value="Genomic_DNA"/>
</dbReference>
<reference evidence="2 4" key="1">
    <citation type="submission" date="2008-03" db="EMBL/GenBank/DDBJ databases">
        <title>Annotation of Ixodes scapularis.</title>
        <authorList>
            <consortium name="Ixodes scapularis Genome Project Consortium"/>
            <person name="Caler E."/>
            <person name="Hannick L.I."/>
            <person name="Bidwell S."/>
            <person name="Joardar V."/>
            <person name="Thiagarajan M."/>
            <person name="Amedeo P."/>
            <person name="Galinsky K.J."/>
            <person name="Schobel S."/>
            <person name="Inman J."/>
            <person name="Hostetler J."/>
            <person name="Miller J."/>
            <person name="Hammond M."/>
            <person name="Megy K."/>
            <person name="Lawson D."/>
            <person name="Kodira C."/>
            <person name="Sutton G."/>
            <person name="Meyer J."/>
            <person name="Hill C.A."/>
            <person name="Birren B."/>
            <person name="Nene V."/>
            <person name="Collins F."/>
            <person name="Alarcon-Chaidez F."/>
            <person name="Wikel S."/>
            <person name="Strausberg R."/>
        </authorList>
    </citation>
    <scope>NUCLEOTIDE SEQUENCE [LARGE SCALE GENOMIC DNA]</scope>
    <source>
        <strain evidence="4">Wikel</strain>
        <strain evidence="2">Wikel colony</strain>
    </source>
</reference>
<dbReference type="AlphaFoldDB" id="B7Q712"/>
<feature type="compositionally biased region" description="Low complexity" evidence="1">
    <location>
        <begin position="1"/>
        <end position="16"/>
    </location>
</feature>
<gene>
    <name evidence="2" type="ORF">IscW_ISCW021268</name>
</gene>
<dbReference type="VEuPathDB" id="VectorBase:ISCI021268"/>
<feature type="compositionally biased region" description="Polar residues" evidence="1">
    <location>
        <begin position="136"/>
        <end position="153"/>
    </location>
</feature>
<dbReference type="HOGENOM" id="CLU_1152843_0_0_1"/>
<evidence type="ECO:0000313" key="4">
    <source>
        <dbReference type="Proteomes" id="UP000001555"/>
    </source>
</evidence>
<evidence type="ECO:0000256" key="1">
    <source>
        <dbReference type="SAM" id="MobiDB-lite"/>
    </source>
</evidence>
<feature type="compositionally biased region" description="Pro residues" evidence="1">
    <location>
        <begin position="54"/>
        <end position="77"/>
    </location>
</feature>